<name>E1IF63_9CHLR</name>
<dbReference type="EMBL" id="ADVR01000082">
    <property type="protein sequence ID" value="EFO80162.1"/>
    <property type="molecule type" value="Genomic_DNA"/>
</dbReference>
<dbReference type="Proteomes" id="UP000054010">
    <property type="component" value="Unassembled WGS sequence"/>
</dbReference>
<dbReference type="OrthoDB" id="159970at2"/>
<dbReference type="STRING" id="765420.OSCT_1964"/>
<accession>E1IF63</accession>
<dbReference type="HOGENOM" id="CLU_1863176_0_0_0"/>
<evidence type="ECO:0000313" key="2">
    <source>
        <dbReference type="Proteomes" id="UP000054010"/>
    </source>
</evidence>
<comment type="caution">
    <text evidence="1">The sequence shown here is derived from an EMBL/GenBank/DDBJ whole genome shotgun (WGS) entry which is preliminary data.</text>
</comment>
<organism evidence="1 2">
    <name type="scientific">Oscillochloris trichoides DG-6</name>
    <dbReference type="NCBI Taxonomy" id="765420"/>
    <lineage>
        <taxon>Bacteria</taxon>
        <taxon>Bacillati</taxon>
        <taxon>Chloroflexota</taxon>
        <taxon>Chloroflexia</taxon>
        <taxon>Chloroflexales</taxon>
        <taxon>Chloroflexineae</taxon>
        <taxon>Oscillochloridaceae</taxon>
        <taxon>Oscillochloris</taxon>
    </lineage>
</organism>
<protein>
    <submittedName>
        <fullName evidence="1">Uncharacterized protein</fullName>
    </submittedName>
</protein>
<dbReference type="AlphaFoldDB" id="E1IF63"/>
<sequence>MVERICPACQHGNPLDNRYCGACGGPLQPDALARTDTTSIVIAGQQVPVAQIKQVGKVVAVSLATIAAEVGVAWLRRRADAASHPPAVRPQTTALAAPQNDLVRNTVTIVSQRVVEVWEQGNLARQVVEKHVWRKEE</sequence>
<gene>
    <name evidence="1" type="ORF">OSCT_1964</name>
</gene>
<keyword evidence="2" id="KW-1185">Reference proteome</keyword>
<dbReference type="eggNOG" id="COG1998">
    <property type="taxonomic scope" value="Bacteria"/>
</dbReference>
<evidence type="ECO:0000313" key="1">
    <source>
        <dbReference type="EMBL" id="EFO80162.1"/>
    </source>
</evidence>
<proteinExistence type="predicted"/>
<reference evidence="1 2" key="1">
    <citation type="journal article" date="2011" name="J. Bacteriol.">
        <title>Draft genome sequence of the anoxygenic filamentous phototrophic bacterium Oscillochloris trichoides subsp. DG-6.</title>
        <authorList>
            <person name="Kuznetsov B.B."/>
            <person name="Ivanovsky R.N."/>
            <person name="Keppen O.I."/>
            <person name="Sukhacheva M.V."/>
            <person name="Bumazhkin B.K."/>
            <person name="Patutina E.O."/>
            <person name="Beletsky A.V."/>
            <person name="Mardanov A.V."/>
            <person name="Baslerov R.V."/>
            <person name="Panteleeva A.N."/>
            <person name="Kolganova T.V."/>
            <person name="Ravin N.V."/>
            <person name="Skryabin K.G."/>
        </authorList>
    </citation>
    <scope>NUCLEOTIDE SEQUENCE [LARGE SCALE GENOMIC DNA]</scope>
    <source>
        <strain evidence="1 2">DG-6</strain>
    </source>
</reference>